<evidence type="ECO:0000256" key="3">
    <source>
        <dbReference type="SAM" id="Coils"/>
    </source>
</evidence>
<dbReference type="AlphaFoldDB" id="A0A951UUA7"/>
<keyword evidence="2 3" id="KW-0175">Coiled coil</keyword>
<dbReference type="GO" id="GO:0030313">
    <property type="term" value="C:cell envelope"/>
    <property type="evidence" value="ECO:0007669"/>
    <property type="project" value="UniProtKB-SubCell"/>
</dbReference>
<dbReference type="Gene3D" id="2.40.30.170">
    <property type="match status" value="1"/>
</dbReference>
<evidence type="ECO:0000256" key="2">
    <source>
        <dbReference type="ARBA" id="ARBA00023054"/>
    </source>
</evidence>
<reference evidence="6" key="2">
    <citation type="journal article" date="2022" name="Microbiol. Resour. Announc.">
        <title>Metagenome Sequencing to Explore Phylogenomics of Terrestrial Cyanobacteria.</title>
        <authorList>
            <person name="Ward R.D."/>
            <person name="Stajich J.E."/>
            <person name="Johansen J.R."/>
            <person name="Huntemann M."/>
            <person name="Clum A."/>
            <person name="Foster B."/>
            <person name="Foster B."/>
            <person name="Roux S."/>
            <person name="Palaniappan K."/>
            <person name="Varghese N."/>
            <person name="Mukherjee S."/>
            <person name="Reddy T.B.K."/>
            <person name="Daum C."/>
            <person name="Copeland A."/>
            <person name="Chen I.A."/>
            <person name="Ivanova N.N."/>
            <person name="Kyrpides N.C."/>
            <person name="Shapiro N."/>
            <person name="Eloe-Fadrosh E.A."/>
            <person name="Pietrasiak N."/>
        </authorList>
    </citation>
    <scope>NUCLEOTIDE SEQUENCE</scope>
    <source>
        <strain evidence="6">GSE-NOS-MK-12-04C</strain>
    </source>
</reference>
<organism evidence="6 7">
    <name type="scientific">Cyanomargarita calcarea GSE-NOS-MK-12-04C</name>
    <dbReference type="NCBI Taxonomy" id="2839659"/>
    <lineage>
        <taxon>Bacteria</taxon>
        <taxon>Bacillati</taxon>
        <taxon>Cyanobacteriota</taxon>
        <taxon>Cyanophyceae</taxon>
        <taxon>Nostocales</taxon>
        <taxon>Cyanomargaritaceae</taxon>
        <taxon>Cyanomargarita</taxon>
    </lineage>
</organism>
<feature type="compositionally biased region" description="Gly residues" evidence="4">
    <location>
        <begin position="406"/>
        <end position="421"/>
    </location>
</feature>
<feature type="coiled-coil region" evidence="3">
    <location>
        <begin position="88"/>
        <end position="281"/>
    </location>
</feature>
<dbReference type="Gene3D" id="2.40.50.100">
    <property type="match status" value="1"/>
</dbReference>
<evidence type="ECO:0000256" key="1">
    <source>
        <dbReference type="ARBA" id="ARBA00004196"/>
    </source>
</evidence>
<accession>A0A951UUA7</accession>
<dbReference type="InterPro" id="IPR058627">
    <property type="entry name" value="MdtA-like_C"/>
</dbReference>
<evidence type="ECO:0000256" key="4">
    <source>
        <dbReference type="SAM" id="MobiDB-lite"/>
    </source>
</evidence>
<proteinExistence type="predicted"/>
<dbReference type="Gene3D" id="2.40.420.20">
    <property type="match status" value="1"/>
</dbReference>
<comment type="caution">
    <text evidence="6">The sequence shown here is derived from an EMBL/GenBank/DDBJ whole genome shotgun (WGS) entry which is preliminary data.</text>
</comment>
<dbReference type="Proteomes" id="UP000729701">
    <property type="component" value="Unassembled WGS sequence"/>
</dbReference>
<feature type="domain" description="Multidrug resistance protein MdtA-like C-terminal permuted SH3" evidence="5">
    <location>
        <begin position="460"/>
        <end position="509"/>
    </location>
</feature>
<evidence type="ECO:0000259" key="5">
    <source>
        <dbReference type="Pfam" id="PF25967"/>
    </source>
</evidence>
<dbReference type="Pfam" id="PF25967">
    <property type="entry name" value="RND-MFP_C"/>
    <property type="match status" value="1"/>
</dbReference>
<dbReference type="EMBL" id="JAHHGZ010000032">
    <property type="protein sequence ID" value="MBW4670528.1"/>
    <property type="molecule type" value="Genomic_DNA"/>
</dbReference>
<feature type="region of interest" description="Disordered" evidence="4">
    <location>
        <begin position="401"/>
        <end position="422"/>
    </location>
</feature>
<gene>
    <name evidence="6" type="ORF">KME60_24695</name>
</gene>
<evidence type="ECO:0000313" key="7">
    <source>
        <dbReference type="Proteomes" id="UP000729701"/>
    </source>
</evidence>
<protein>
    <submittedName>
        <fullName evidence="6">HlyD family efflux transporter periplasmic adaptor subunit</fullName>
    </submittedName>
</protein>
<comment type="subcellular location">
    <subcellularLocation>
        <location evidence="1">Cell envelope</location>
    </subcellularLocation>
</comment>
<reference evidence="6" key="1">
    <citation type="submission" date="2021-05" db="EMBL/GenBank/DDBJ databases">
        <authorList>
            <person name="Pietrasiak N."/>
            <person name="Ward R."/>
            <person name="Stajich J.E."/>
            <person name="Kurbessoian T."/>
        </authorList>
    </citation>
    <scope>NUCLEOTIDE SEQUENCE</scope>
    <source>
        <strain evidence="6">GSE-NOS-MK-12-04C</strain>
    </source>
</reference>
<evidence type="ECO:0000313" key="6">
    <source>
        <dbReference type="EMBL" id="MBW4670528.1"/>
    </source>
</evidence>
<sequence>MKSKDGVAVSFIAVEKGDVEIAINEGGALELGDQQDIKSPGEVAVERVLVKIGDRVTLGQQLLLLRNLQGQKNLGDQDLQLQIKEVALSRSREKILEAQDKLREAQQELREPLKEFEVEKQRSALARSREKFIEAQLKLATAQKQLREASKEQELEIRKQQINIARNREKVIEAKAKLAVELQKLKNTEVLAAKGFIPSDELQQLQESVRSAESSIKDAELEASIQNLELQRITTEQKRTVEQQNNLLAAQSELKEAQSTVKNEIRELQRLTLEKQRSTEQKDKVLTAQSELRQAQSDVSTQIRELQVQKVERETILAQIKNNVVSAPITGKILDLKVKDGEGVKAGDVLLTIGNPGQELVRLQLGTLDAAKVKVNQQARIKVIGPNSKEFAGRLKSIHPQAVSDEGGGGGGMRMSGGSGGSRVPATIELDKPSGSLIPGSQVSVEIIVQQRKDVVALNLEAIQRTEPQPFVWIKDAQGKAQKRNITLGLEGPTQVEIKSGLTAGDKVILPTPDTSLKVGTPVIEAAPDANIPLPTPSVP</sequence>
<name>A0A951UUA7_9CYAN</name>
<dbReference type="PANTHER" id="PTHR32347">
    <property type="entry name" value="EFFLUX SYSTEM COMPONENT YKNX-RELATED"/>
    <property type="match status" value="1"/>
</dbReference>
<dbReference type="InterPro" id="IPR050465">
    <property type="entry name" value="UPF0194_transport"/>
</dbReference>